<dbReference type="OrthoDB" id="6437659at2759"/>
<proteinExistence type="predicted"/>
<gene>
    <name evidence="1" type="ORF">AVEN_251299_1</name>
</gene>
<evidence type="ECO:0000313" key="2">
    <source>
        <dbReference type="Proteomes" id="UP000499080"/>
    </source>
</evidence>
<sequence length="227" mass="25584">MMAHGAAVWFLNPTLRMAGRLASIQRPFLLATSGAYRATPTAAIQIILGIPPLHLQLQTDARMTVLQRLRRQINDIIIQPDDLESRKVGWSRHPSNYLTQEQLQLEDGGNKINHTRLFTDGSKTPNGVGEVFCVMEDGMITQRWFRKLRDENTIFQASSSERSYSIRHPHQPIKILTDKKAGIQVSSNPKTTMQQLDKSSRSSWIPINRVAMDKGTCGILGTKQHTN</sequence>
<reference evidence="1 2" key="1">
    <citation type="journal article" date="2019" name="Sci. Rep.">
        <title>Orb-weaving spider Araneus ventricosus genome elucidates the spidroin gene catalogue.</title>
        <authorList>
            <person name="Kono N."/>
            <person name="Nakamura H."/>
            <person name="Ohtoshi R."/>
            <person name="Moran D.A.P."/>
            <person name="Shinohara A."/>
            <person name="Yoshida Y."/>
            <person name="Fujiwara M."/>
            <person name="Mori M."/>
            <person name="Tomita M."/>
            <person name="Arakawa K."/>
        </authorList>
    </citation>
    <scope>NUCLEOTIDE SEQUENCE [LARGE SCALE GENOMIC DNA]</scope>
</reference>
<evidence type="ECO:0008006" key="3">
    <source>
        <dbReference type="Google" id="ProtNLM"/>
    </source>
</evidence>
<organism evidence="1 2">
    <name type="scientific">Araneus ventricosus</name>
    <name type="common">Orbweaver spider</name>
    <name type="synonym">Epeira ventricosa</name>
    <dbReference type="NCBI Taxonomy" id="182803"/>
    <lineage>
        <taxon>Eukaryota</taxon>
        <taxon>Metazoa</taxon>
        <taxon>Ecdysozoa</taxon>
        <taxon>Arthropoda</taxon>
        <taxon>Chelicerata</taxon>
        <taxon>Arachnida</taxon>
        <taxon>Araneae</taxon>
        <taxon>Araneomorphae</taxon>
        <taxon>Entelegynae</taxon>
        <taxon>Araneoidea</taxon>
        <taxon>Araneidae</taxon>
        <taxon>Araneus</taxon>
    </lineage>
</organism>
<evidence type="ECO:0000313" key="1">
    <source>
        <dbReference type="EMBL" id="GBO27589.1"/>
    </source>
</evidence>
<dbReference type="AlphaFoldDB" id="A0A4Y2VR16"/>
<protein>
    <recommendedName>
        <fullName evidence="3">RNase H type-1 domain-containing protein</fullName>
    </recommendedName>
</protein>
<accession>A0A4Y2VR16</accession>
<keyword evidence="2" id="KW-1185">Reference proteome</keyword>
<comment type="caution">
    <text evidence="1">The sequence shown here is derived from an EMBL/GenBank/DDBJ whole genome shotgun (WGS) entry which is preliminary data.</text>
</comment>
<dbReference type="Proteomes" id="UP000499080">
    <property type="component" value="Unassembled WGS sequence"/>
</dbReference>
<name>A0A4Y2VR16_ARAVE</name>
<dbReference type="EMBL" id="BGPR01050596">
    <property type="protein sequence ID" value="GBO27589.1"/>
    <property type="molecule type" value="Genomic_DNA"/>
</dbReference>